<comment type="function">
    <text evidence="5">Methylation of the membrane-bound methyl-accepting chemotaxis proteins (MCP) to form gamma-glutamyl methyl ester residues in MCP.</text>
</comment>
<feature type="domain" description="CheR-type methyltransferase" evidence="6">
    <location>
        <begin position="6"/>
        <end position="282"/>
    </location>
</feature>
<dbReference type="PANTHER" id="PTHR24422:SF19">
    <property type="entry name" value="CHEMOTAXIS PROTEIN METHYLTRANSFERASE"/>
    <property type="match status" value="1"/>
</dbReference>
<dbReference type="PROSITE" id="PS50123">
    <property type="entry name" value="CHER"/>
    <property type="match status" value="1"/>
</dbReference>
<dbReference type="InterPro" id="IPR026024">
    <property type="entry name" value="Chemotaxis_MeTrfase_CheR"/>
</dbReference>
<keyword evidence="8" id="KW-1185">Reference proteome</keyword>
<dbReference type="Pfam" id="PF03705">
    <property type="entry name" value="CheR_N"/>
    <property type="match status" value="1"/>
</dbReference>
<evidence type="ECO:0000313" key="8">
    <source>
        <dbReference type="Proteomes" id="UP000732399"/>
    </source>
</evidence>
<keyword evidence="4 5" id="KW-0949">S-adenosyl-L-methionine</keyword>
<evidence type="ECO:0000256" key="4">
    <source>
        <dbReference type="ARBA" id="ARBA00022691"/>
    </source>
</evidence>
<dbReference type="PIRSF" id="PIRSF000410">
    <property type="entry name" value="CheR"/>
    <property type="match status" value="1"/>
</dbReference>
<dbReference type="Gene3D" id="3.40.50.150">
    <property type="entry name" value="Vaccinia Virus protein VP39"/>
    <property type="match status" value="1"/>
</dbReference>
<sequence length="282" mass="31912">MTAARAHVGEFALSDADFATIARMTHAHSGIMLTDGKRQMVYSRLAKQVRRRGMTGFGPYVELLRNDADARREAIFALTTNHTRFFREDHHFKHFSKVVRPGLVEQAERGGRVRLWSSASSSGEEPYSLAMTLLGEDQAAGARLAQRDVAILATDLAPHVLATATAGRYPAEMAKDVPDRFRRAWTRAERDEMVIAPEARRIVSYRQLNLLEPWPIRRPFDAIFCRNVMIYFDEPTKERLLARFAELLAPGSYLYIGHSERVIGPAVPLFEPVGQTIYRRVA</sequence>
<comment type="caution">
    <text evidence="7">The sequence shown here is derived from an EMBL/GenBank/DDBJ whole genome shotgun (WGS) entry which is preliminary data.</text>
</comment>
<keyword evidence="2 5" id="KW-0489">Methyltransferase</keyword>
<dbReference type="InterPro" id="IPR029063">
    <property type="entry name" value="SAM-dependent_MTases_sf"/>
</dbReference>
<dbReference type="EC" id="2.1.1.80" evidence="5"/>
<protein>
    <recommendedName>
        <fullName evidence="5">Chemotaxis protein methyltransferase</fullName>
        <ecNumber evidence="5">2.1.1.80</ecNumber>
    </recommendedName>
</protein>
<evidence type="ECO:0000313" key="7">
    <source>
        <dbReference type="EMBL" id="NJR77107.1"/>
    </source>
</evidence>
<dbReference type="PRINTS" id="PR00996">
    <property type="entry name" value="CHERMTFRASE"/>
</dbReference>
<dbReference type="InterPro" id="IPR022641">
    <property type="entry name" value="CheR_N"/>
</dbReference>
<proteinExistence type="predicted"/>
<comment type="catalytic activity">
    <reaction evidence="1 5">
        <text>L-glutamyl-[protein] + S-adenosyl-L-methionine = [protein]-L-glutamate 5-O-methyl ester + S-adenosyl-L-homocysteine</text>
        <dbReference type="Rhea" id="RHEA:24452"/>
        <dbReference type="Rhea" id="RHEA-COMP:10208"/>
        <dbReference type="Rhea" id="RHEA-COMP:10311"/>
        <dbReference type="ChEBI" id="CHEBI:29973"/>
        <dbReference type="ChEBI" id="CHEBI:57856"/>
        <dbReference type="ChEBI" id="CHEBI:59789"/>
        <dbReference type="ChEBI" id="CHEBI:82795"/>
        <dbReference type="EC" id="2.1.1.80"/>
    </reaction>
</comment>
<dbReference type="SMART" id="SM00138">
    <property type="entry name" value="MeTrc"/>
    <property type="match status" value="1"/>
</dbReference>
<accession>A0ABX1CLD6</accession>
<reference evidence="7 8" key="1">
    <citation type="submission" date="2020-03" db="EMBL/GenBank/DDBJ databases">
        <authorList>
            <person name="Wang L."/>
            <person name="He N."/>
            <person name="Li Y."/>
            <person name="Fang Y."/>
            <person name="Zhang F."/>
        </authorList>
    </citation>
    <scope>NUCLEOTIDE SEQUENCE [LARGE SCALE GENOMIC DNA]</scope>
    <source>
        <strain evidence="7 8">36D10-4-7</strain>
    </source>
</reference>
<dbReference type="PANTHER" id="PTHR24422">
    <property type="entry name" value="CHEMOTAXIS PROTEIN METHYLTRANSFERASE"/>
    <property type="match status" value="1"/>
</dbReference>
<dbReference type="InterPro" id="IPR050903">
    <property type="entry name" value="Bact_Chemotaxis_MeTrfase"/>
</dbReference>
<evidence type="ECO:0000256" key="3">
    <source>
        <dbReference type="ARBA" id="ARBA00022679"/>
    </source>
</evidence>
<name>A0ABX1CLD6_9SPHN</name>
<dbReference type="RefSeq" id="WP_168132617.1">
    <property type="nucleotide sequence ID" value="NZ_JAAVJH010000001.1"/>
</dbReference>
<keyword evidence="3 5" id="KW-0808">Transferase</keyword>
<dbReference type="Gene3D" id="1.10.155.10">
    <property type="entry name" value="Chemotaxis receptor methyltransferase CheR, N-terminal domain"/>
    <property type="match status" value="1"/>
</dbReference>
<dbReference type="InterPro" id="IPR022642">
    <property type="entry name" value="CheR_C"/>
</dbReference>
<dbReference type="InterPro" id="IPR036804">
    <property type="entry name" value="CheR_N_sf"/>
</dbReference>
<dbReference type="Pfam" id="PF01739">
    <property type="entry name" value="CheR"/>
    <property type="match status" value="1"/>
</dbReference>
<dbReference type="Proteomes" id="UP000732399">
    <property type="component" value="Unassembled WGS sequence"/>
</dbReference>
<organism evidence="7 8">
    <name type="scientific">Sphingomonas corticis</name>
    <dbReference type="NCBI Taxonomy" id="2722791"/>
    <lineage>
        <taxon>Bacteria</taxon>
        <taxon>Pseudomonadati</taxon>
        <taxon>Pseudomonadota</taxon>
        <taxon>Alphaproteobacteria</taxon>
        <taxon>Sphingomonadales</taxon>
        <taxon>Sphingomonadaceae</taxon>
        <taxon>Sphingomonas</taxon>
    </lineage>
</organism>
<dbReference type="SUPFAM" id="SSF53335">
    <property type="entry name" value="S-adenosyl-L-methionine-dependent methyltransferases"/>
    <property type="match status" value="1"/>
</dbReference>
<evidence type="ECO:0000256" key="2">
    <source>
        <dbReference type="ARBA" id="ARBA00022603"/>
    </source>
</evidence>
<evidence type="ECO:0000256" key="1">
    <source>
        <dbReference type="ARBA" id="ARBA00001541"/>
    </source>
</evidence>
<evidence type="ECO:0000259" key="6">
    <source>
        <dbReference type="PROSITE" id="PS50123"/>
    </source>
</evidence>
<gene>
    <name evidence="7" type="ORF">HBH26_00575</name>
</gene>
<evidence type="ECO:0000256" key="5">
    <source>
        <dbReference type="PIRNR" id="PIRNR000410"/>
    </source>
</evidence>
<dbReference type="InterPro" id="IPR000780">
    <property type="entry name" value="CheR_MeTrfase"/>
</dbReference>
<dbReference type="SUPFAM" id="SSF47757">
    <property type="entry name" value="Chemotaxis receptor methyltransferase CheR, N-terminal domain"/>
    <property type="match status" value="1"/>
</dbReference>
<dbReference type="EMBL" id="JAAVJH010000001">
    <property type="protein sequence ID" value="NJR77107.1"/>
    <property type="molecule type" value="Genomic_DNA"/>
</dbReference>